<feature type="region of interest" description="Disordered" evidence="1">
    <location>
        <begin position="393"/>
        <end position="431"/>
    </location>
</feature>
<accession>A0A7G3ZH78</accession>
<dbReference type="KEGG" id="tgb:HG536_0D03860"/>
<name>A0A7G3ZH78_9SACH</name>
<feature type="region of interest" description="Disordered" evidence="1">
    <location>
        <begin position="1"/>
        <end position="31"/>
    </location>
</feature>
<dbReference type="GO" id="GO:0031929">
    <property type="term" value="P:TOR signaling"/>
    <property type="evidence" value="ECO:0007669"/>
    <property type="project" value="InterPro"/>
</dbReference>
<feature type="compositionally biased region" description="Polar residues" evidence="1">
    <location>
        <begin position="13"/>
        <end position="31"/>
    </location>
</feature>
<feature type="compositionally biased region" description="Basic and acidic residues" evidence="1">
    <location>
        <begin position="199"/>
        <end position="209"/>
    </location>
</feature>
<sequence length="709" mass="78798">MVNRGRSLRSDFEMTSAQSSGRNAGHLSSTVAGHPARHFRQFTTRSRTKSAASFKNLHRVLSHDGTTDFDNHGNAASTFVKSKSSDTLYRKRAISGLNMTNLTRVRSNPGHNFRSRSGSMASAHSLGAGAGTSRLRPSRSKSTHLVVDMHEGDELFDNDTTTDEEVEYFTDEEDEASNKGQKSAADLKQQTEREEQDEKEPIESHEIFEKSNSISKTLSNLTAPLEEYEEREAVINQPMHQTPSGLLRGHSDERADTGVSDFLAPDLGNTGGSRSNGDHHIHHDGEDHISNSNLNVYETDTLIANSLERQNNGYMKEGLSQLPNQDERPANGGQVDEFSQRRNSATEQYIPSMILSQSTGAVRRFEQPPSIQNSLSNNYHGASVDDVIQDKEANSRKQDIHSDSKNCASKSATEMEGNSQHYSNGTSSAADRNHFSTSISSLTNSLLRTAPNGLHSSTRMSHLMRKRTSQNSLIRSDLRSANGTDAPTSALHRENAASVSSINNFAQFLKSDVMDGESRTQRKLWLQRENSIMDLSAHNDGGDSVFMASNIEVKREFERISHEYTNVRRFCNPVEEALSRVDIGQNVVGVRRSKIPDTDIVDTLFPDDGAKDNKVDQFLPKTQDTKLHRILSSIWKDETALFNKDTNPVSGIRTTGSTHHSLQPNRSSLRSGFGSSTTLQHQRTINSLQPTTRAVNRRMENAIHHQQRL</sequence>
<feature type="region of interest" description="Disordered" evidence="1">
    <location>
        <begin position="448"/>
        <end position="487"/>
    </location>
</feature>
<feature type="region of interest" description="Disordered" evidence="1">
    <location>
        <begin position="103"/>
        <end position="142"/>
    </location>
</feature>
<organism evidence="2 3">
    <name type="scientific">Torulaspora globosa</name>
    <dbReference type="NCBI Taxonomy" id="48254"/>
    <lineage>
        <taxon>Eukaryota</taxon>
        <taxon>Fungi</taxon>
        <taxon>Dikarya</taxon>
        <taxon>Ascomycota</taxon>
        <taxon>Saccharomycotina</taxon>
        <taxon>Saccharomycetes</taxon>
        <taxon>Saccharomycetales</taxon>
        <taxon>Saccharomycetaceae</taxon>
        <taxon>Torulaspora</taxon>
    </lineage>
</organism>
<feature type="region of interest" description="Disordered" evidence="1">
    <location>
        <begin position="653"/>
        <end position="694"/>
    </location>
</feature>
<evidence type="ECO:0000313" key="2">
    <source>
        <dbReference type="EMBL" id="QLL32864.1"/>
    </source>
</evidence>
<dbReference type="GO" id="GO:0031931">
    <property type="term" value="C:TORC1 complex"/>
    <property type="evidence" value="ECO:0007669"/>
    <property type="project" value="InterPro"/>
</dbReference>
<protein>
    <submittedName>
        <fullName evidence="2">Uncharacterized protein</fullName>
    </submittedName>
</protein>
<feature type="region of interest" description="Disordered" evidence="1">
    <location>
        <begin position="169"/>
        <end position="215"/>
    </location>
</feature>
<dbReference type="InterPro" id="IPR018857">
    <property type="entry name" value="TORC1_cplx_su_TCO89"/>
</dbReference>
<gene>
    <name evidence="2" type="ORF">HG536_0D03860</name>
</gene>
<dbReference type="GeneID" id="59326031"/>
<dbReference type="EMBL" id="CP059249">
    <property type="protein sequence ID" value="QLL32864.1"/>
    <property type="molecule type" value="Genomic_DNA"/>
</dbReference>
<proteinExistence type="predicted"/>
<dbReference type="PANTHER" id="PTHR22794:SF2">
    <property type="entry name" value="THAP DOMAIN-CONTAINING PROTEIN 11"/>
    <property type="match status" value="1"/>
</dbReference>
<dbReference type="AlphaFoldDB" id="A0A7G3ZH78"/>
<feature type="compositionally biased region" description="Polar residues" evidence="1">
    <location>
        <begin position="103"/>
        <end position="122"/>
    </location>
</feature>
<dbReference type="Pfam" id="PF10452">
    <property type="entry name" value="TCO89"/>
    <property type="match status" value="1"/>
</dbReference>
<feature type="compositionally biased region" description="Polar residues" evidence="1">
    <location>
        <begin position="469"/>
        <end position="487"/>
    </location>
</feature>
<dbReference type="GO" id="GO:0000329">
    <property type="term" value="C:fungal-type vacuole membrane"/>
    <property type="evidence" value="ECO:0007669"/>
    <property type="project" value="TreeGrafter"/>
</dbReference>
<reference evidence="2 3" key="1">
    <citation type="submission" date="2020-06" db="EMBL/GenBank/DDBJ databases">
        <title>The yeast mating-type switching endonuclease HO is a domesticated member of an unorthodox homing genetic element family.</title>
        <authorList>
            <person name="Coughlan A.Y."/>
            <person name="Lombardi L."/>
            <person name="Braun-Galleani S."/>
            <person name="Martos A.R."/>
            <person name="Galeote V."/>
            <person name="Bigey F."/>
            <person name="Dequin S."/>
            <person name="Byrne K.P."/>
            <person name="Wolfe K.H."/>
        </authorList>
    </citation>
    <scope>NUCLEOTIDE SEQUENCE [LARGE SCALE GENOMIC DNA]</scope>
    <source>
        <strain evidence="2 3">CBS764</strain>
    </source>
</reference>
<evidence type="ECO:0000313" key="3">
    <source>
        <dbReference type="Proteomes" id="UP000515788"/>
    </source>
</evidence>
<feature type="compositionally biased region" description="Basic and acidic residues" evidence="1">
    <location>
        <begin position="276"/>
        <end position="289"/>
    </location>
</feature>
<dbReference type="OrthoDB" id="5430106at2759"/>
<feature type="region of interest" description="Disordered" evidence="1">
    <location>
        <begin position="317"/>
        <end position="343"/>
    </location>
</feature>
<feature type="compositionally biased region" description="Polar residues" evidence="1">
    <location>
        <begin position="405"/>
        <end position="430"/>
    </location>
</feature>
<dbReference type="Proteomes" id="UP000515788">
    <property type="component" value="Chromosome 4"/>
</dbReference>
<evidence type="ECO:0000256" key="1">
    <source>
        <dbReference type="SAM" id="MobiDB-lite"/>
    </source>
</evidence>
<feature type="compositionally biased region" description="Basic and acidic residues" evidence="1">
    <location>
        <begin position="393"/>
        <end position="404"/>
    </location>
</feature>
<dbReference type="RefSeq" id="XP_037139538.1">
    <property type="nucleotide sequence ID" value="XM_037283642.1"/>
</dbReference>
<feature type="region of interest" description="Disordered" evidence="1">
    <location>
        <begin position="268"/>
        <end position="291"/>
    </location>
</feature>
<keyword evidence="3" id="KW-1185">Reference proteome</keyword>
<dbReference type="PANTHER" id="PTHR22794">
    <property type="entry name" value="THAP DOMAIN PROTEIN 11"/>
    <property type="match status" value="1"/>
</dbReference>